<evidence type="ECO:0000313" key="2">
    <source>
        <dbReference type="EMBL" id="GAA4204888.1"/>
    </source>
</evidence>
<keyword evidence="3" id="KW-1185">Reference proteome</keyword>
<accession>A0ABP8BEC6</accession>
<name>A0ABP8BEC6_9SPHI</name>
<protein>
    <recommendedName>
        <fullName evidence="1">Anti-bacteriophage protein A/HamA C-terminal domain-containing protein</fullName>
    </recommendedName>
</protein>
<feature type="domain" description="Anti-bacteriophage protein A/HamA C-terminal" evidence="1">
    <location>
        <begin position="20"/>
        <end position="239"/>
    </location>
</feature>
<organism evidence="2 3">
    <name type="scientific">Pedobacter jeongneungensis</name>
    <dbReference type="NCBI Taxonomy" id="947309"/>
    <lineage>
        <taxon>Bacteria</taxon>
        <taxon>Pseudomonadati</taxon>
        <taxon>Bacteroidota</taxon>
        <taxon>Sphingobacteriia</taxon>
        <taxon>Sphingobacteriales</taxon>
        <taxon>Sphingobacteriaceae</taxon>
        <taxon>Pedobacter</taxon>
    </lineage>
</organism>
<comment type="caution">
    <text evidence="2">The sequence shown here is derived from an EMBL/GenBank/DDBJ whole genome shotgun (WGS) entry which is preliminary data.</text>
</comment>
<dbReference type="RefSeq" id="WP_344851650.1">
    <property type="nucleotide sequence ID" value="NZ_BAABBY010000005.1"/>
</dbReference>
<sequence>MALSGLSFVKENNSFYCRIDVLSDELKQKIREQLGSVWSGFANIEDLPEIYSYRRTLESFLDRYRSKSEETQKGMIGELLAHILIPEEFPQFHSLSVLKNKEERSIKKGFDIIYYKEDVLWYSEVKSGRSESRSHNSNEYNEVLLDRAHKGISQMFESERSSLWESALIDVKLCINSRDKVVELSKLLDNDSPVHQSSDKKNVILISVLYHCPSDPILLEKVVGFKNKVASEDCYLDSIVFSIQKKTFEAIATFLELELANHD</sequence>
<dbReference type="Proteomes" id="UP001501772">
    <property type="component" value="Unassembled WGS sequence"/>
</dbReference>
<dbReference type="Pfam" id="PF08878">
    <property type="entry name" value="HamA"/>
    <property type="match status" value="1"/>
</dbReference>
<proteinExistence type="predicted"/>
<gene>
    <name evidence="2" type="ORF">GCM10022289_23550</name>
</gene>
<dbReference type="EMBL" id="BAABBY010000005">
    <property type="protein sequence ID" value="GAA4204888.1"/>
    <property type="molecule type" value="Genomic_DNA"/>
</dbReference>
<reference evidence="3" key="1">
    <citation type="journal article" date="2019" name="Int. J. Syst. Evol. Microbiol.">
        <title>The Global Catalogue of Microorganisms (GCM) 10K type strain sequencing project: providing services to taxonomists for standard genome sequencing and annotation.</title>
        <authorList>
            <consortium name="The Broad Institute Genomics Platform"/>
            <consortium name="The Broad Institute Genome Sequencing Center for Infectious Disease"/>
            <person name="Wu L."/>
            <person name="Ma J."/>
        </authorList>
    </citation>
    <scope>NUCLEOTIDE SEQUENCE [LARGE SCALE GENOMIC DNA]</scope>
    <source>
        <strain evidence="3">JCM 17626</strain>
    </source>
</reference>
<evidence type="ECO:0000313" key="3">
    <source>
        <dbReference type="Proteomes" id="UP001501772"/>
    </source>
</evidence>
<evidence type="ECO:0000259" key="1">
    <source>
        <dbReference type="Pfam" id="PF08878"/>
    </source>
</evidence>
<dbReference type="InterPro" id="IPR014976">
    <property type="entry name" value="AbpA_HamA_C"/>
</dbReference>